<keyword evidence="4 7" id="KW-1133">Transmembrane helix</keyword>
<dbReference type="EMBL" id="CP071868">
    <property type="protein sequence ID" value="QTE30850.1"/>
    <property type="molecule type" value="Genomic_DNA"/>
</dbReference>
<evidence type="ECO:0000313" key="11">
    <source>
        <dbReference type="Proteomes" id="UP000663937"/>
    </source>
</evidence>
<evidence type="ECO:0000256" key="1">
    <source>
        <dbReference type="ARBA" id="ARBA00004651"/>
    </source>
</evidence>
<dbReference type="RefSeq" id="WP_227425227.1">
    <property type="nucleotide sequence ID" value="NZ_CP071868.1"/>
</dbReference>
<dbReference type="GO" id="GO:0022857">
    <property type="term" value="F:transmembrane transporter activity"/>
    <property type="evidence" value="ECO:0007669"/>
    <property type="project" value="InterPro"/>
</dbReference>
<keyword evidence="11" id="KW-1185">Reference proteome</keyword>
<accession>A0A8A4ZFR5</accession>
<dbReference type="GO" id="GO:0015744">
    <property type="term" value="P:succinate transport"/>
    <property type="evidence" value="ECO:0007669"/>
    <property type="project" value="TreeGrafter"/>
</dbReference>
<keyword evidence="3 7" id="KW-0812">Transmembrane</keyword>
<dbReference type="PANTHER" id="PTHR34390">
    <property type="entry name" value="UPF0442 PROTEIN YJJB-RELATED"/>
    <property type="match status" value="1"/>
</dbReference>
<evidence type="ECO:0000313" key="10">
    <source>
        <dbReference type="EMBL" id="QTE30850.1"/>
    </source>
</evidence>
<evidence type="ECO:0000256" key="5">
    <source>
        <dbReference type="ARBA" id="ARBA00023136"/>
    </source>
</evidence>
<evidence type="ECO:0000259" key="8">
    <source>
        <dbReference type="Pfam" id="PF06738"/>
    </source>
</evidence>
<feature type="transmembrane region" description="Helical" evidence="7">
    <location>
        <begin position="278"/>
        <end position="295"/>
    </location>
</feature>
<feature type="transmembrane region" description="Helical" evidence="7">
    <location>
        <begin position="341"/>
        <end position="358"/>
    </location>
</feature>
<sequence>MRGSERLRQLARQVIAGTHPGDVGLRARDAGLDEVVARGALELALRFGEAMFSLGASAADVRTTINRTVRAFGLDACQVEVGFSAITLAYDPGGSAYPMTLMRVIRTRNADYGRLASILELATQTYGVKVAAEDARDRLDDAHAALDAIVTAPRPYSRWVVTLVLSVLAAGVAFLLGGGPAVAVVAAATTALIDRVLWALDRFGLPPFFLQGIGAAIATLVAVGLFLAAPTFPGALAALPPSLVVASGIVVLLAGLSLVGAAEDAISGFAVTAGGRTFEVVVLTLGIVVGIGGVLDVARRAGVPLEVLDIPANTAPLMVQAASAAVVAGAWGVASYARPRAAVAAAVVGGLSWVIYVVAGDLGLGPAVASALAALVVGFLGVFVGPRLGVTPIVISVCGIVPLLPGLAIYRALFQLINEHSIGIIAGASGLLGAALIGLGLAAGVTLGEFLAAPLRRGRRPRRENPLLWRRRAVTAS</sequence>
<reference evidence="10" key="1">
    <citation type="submission" date="2021-03" db="EMBL/GenBank/DDBJ databases">
        <title>Pengzhenrongella sicca gen. nov., sp. nov., a new member of suborder Micrococcineae isolated from High-Arctic tundra soil.</title>
        <authorList>
            <person name="Peng F."/>
        </authorList>
    </citation>
    <scope>NUCLEOTIDE SEQUENCE</scope>
    <source>
        <strain evidence="10">LRZ-2</strain>
    </source>
</reference>
<dbReference type="Proteomes" id="UP000663937">
    <property type="component" value="Chromosome"/>
</dbReference>
<comment type="subcellular location">
    <subcellularLocation>
        <location evidence="1">Cell membrane</location>
        <topology evidence="1">Multi-pass membrane protein</topology>
    </subcellularLocation>
</comment>
<feature type="domain" description="Threonine/serine exporter-like N-terminal" evidence="8">
    <location>
        <begin position="43"/>
        <end position="297"/>
    </location>
</feature>
<feature type="domain" description="Threonine/Serine exporter ThrE" evidence="9">
    <location>
        <begin position="321"/>
        <end position="449"/>
    </location>
</feature>
<dbReference type="InterPro" id="IPR010619">
    <property type="entry name" value="ThrE-like_N"/>
</dbReference>
<dbReference type="AlphaFoldDB" id="A0A8A4ZFR5"/>
<evidence type="ECO:0000256" key="6">
    <source>
        <dbReference type="ARBA" id="ARBA00034125"/>
    </source>
</evidence>
<feature type="transmembrane region" description="Helical" evidence="7">
    <location>
        <begin position="159"/>
        <end position="176"/>
    </location>
</feature>
<feature type="transmembrane region" description="Helical" evidence="7">
    <location>
        <begin position="364"/>
        <end position="383"/>
    </location>
</feature>
<evidence type="ECO:0000256" key="3">
    <source>
        <dbReference type="ARBA" id="ARBA00022692"/>
    </source>
</evidence>
<dbReference type="Pfam" id="PF06738">
    <property type="entry name" value="ThrE"/>
    <property type="match status" value="1"/>
</dbReference>
<gene>
    <name evidence="10" type="ORF">J4E96_07950</name>
</gene>
<feature type="transmembrane region" description="Helical" evidence="7">
    <location>
        <begin position="390"/>
        <end position="410"/>
    </location>
</feature>
<dbReference type="Pfam" id="PF12821">
    <property type="entry name" value="ThrE_2"/>
    <property type="match status" value="1"/>
</dbReference>
<feature type="transmembrane region" description="Helical" evidence="7">
    <location>
        <begin position="244"/>
        <end position="266"/>
    </location>
</feature>
<protein>
    <submittedName>
        <fullName evidence="10">Threonine/serine exporter family protein</fullName>
    </submittedName>
</protein>
<organism evidence="10 11">
    <name type="scientific">Pengzhenrongella sicca</name>
    <dbReference type="NCBI Taxonomy" id="2819238"/>
    <lineage>
        <taxon>Bacteria</taxon>
        <taxon>Bacillati</taxon>
        <taxon>Actinomycetota</taxon>
        <taxon>Actinomycetes</taxon>
        <taxon>Micrococcales</taxon>
        <taxon>Pengzhenrongella</taxon>
    </lineage>
</organism>
<feature type="transmembrane region" description="Helical" evidence="7">
    <location>
        <begin position="212"/>
        <end position="232"/>
    </location>
</feature>
<keyword evidence="5 7" id="KW-0472">Membrane</keyword>
<comment type="similarity">
    <text evidence="6">Belongs to the ThrE exporter (TC 2.A.79) family.</text>
</comment>
<evidence type="ECO:0000259" key="9">
    <source>
        <dbReference type="Pfam" id="PF12821"/>
    </source>
</evidence>
<evidence type="ECO:0000256" key="7">
    <source>
        <dbReference type="SAM" id="Phobius"/>
    </source>
</evidence>
<dbReference type="KEGG" id="psic:J4E96_07950"/>
<dbReference type="InterPro" id="IPR050539">
    <property type="entry name" value="ThrE_Dicarb/AminoAcid_Exp"/>
</dbReference>
<evidence type="ECO:0000256" key="4">
    <source>
        <dbReference type="ARBA" id="ARBA00022989"/>
    </source>
</evidence>
<dbReference type="InterPro" id="IPR024528">
    <property type="entry name" value="ThrE_2"/>
</dbReference>
<name>A0A8A4ZFR5_9MICO</name>
<proteinExistence type="inferred from homology"/>
<evidence type="ECO:0000256" key="2">
    <source>
        <dbReference type="ARBA" id="ARBA00022475"/>
    </source>
</evidence>
<dbReference type="GO" id="GO:0005886">
    <property type="term" value="C:plasma membrane"/>
    <property type="evidence" value="ECO:0007669"/>
    <property type="project" value="UniProtKB-SubCell"/>
</dbReference>
<feature type="transmembrane region" description="Helical" evidence="7">
    <location>
        <begin position="422"/>
        <end position="453"/>
    </location>
</feature>
<keyword evidence="2" id="KW-1003">Cell membrane</keyword>